<dbReference type="Pfam" id="PF16318">
    <property type="entry name" value="DUF4957"/>
    <property type="match status" value="1"/>
</dbReference>
<sequence>NVSADQAFNFKTADATYANVIIKNSEIKNFGKGVFYVNVACTINEITFKNCLIHDIECDGGDMFDCRKGRIDNFNLLESTIYNSAASRDFIRMDDASALGGAPVITVNKCTIDGASNKGKRLLYVRYVGNVINWTNNIVSNTGAVWSNQSKTGVPTFQNNVYFNCAKLNVADVEGKTNMF</sequence>
<accession>K1S1R9</accession>
<gene>
    <name evidence="2" type="ORF">LEA_18451</name>
</gene>
<feature type="domain" description="DUF4957" evidence="1">
    <location>
        <begin position="6"/>
        <end position="84"/>
    </location>
</feature>
<feature type="non-terminal residue" evidence="2">
    <location>
        <position position="180"/>
    </location>
</feature>
<dbReference type="InterPro" id="IPR011050">
    <property type="entry name" value="Pectin_lyase_fold/virulence"/>
</dbReference>
<dbReference type="InterPro" id="IPR032530">
    <property type="entry name" value="DUF4957"/>
</dbReference>
<name>K1S1R9_9ZZZZ</name>
<reference evidence="2" key="1">
    <citation type="journal article" date="2013" name="Environ. Microbiol.">
        <title>Microbiota from the distal guts of lean and obese adolescents exhibit partial functional redundancy besides clear differences in community structure.</title>
        <authorList>
            <person name="Ferrer M."/>
            <person name="Ruiz A."/>
            <person name="Lanza F."/>
            <person name="Haange S.B."/>
            <person name="Oberbach A."/>
            <person name="Till H."/>
            <person name="Bargiela R."/>
            <person name="Campoy C."/>
            <person name="Segura M.T."/>
            <person name="Richter M."/>
            <person name="von Bergen M."/>
            <person name="Seifert J."/>
            <person name="Suarez A."/>
        </authorList>
    </citation>
    <scope>NUCLEOTIDE SEQUENCE</scope>
</reference>
<protein>
    <submittedName>
        <fullName evidence="2">Fibronectin type III domain-containing protein</fullName>
    </submittedName>
</protein>
<comment type="caution">
    <text evidence="2">The sequence shown here is derived from an EMBL/GenBank/DDBJ whole genome shotgun (WGS) entry which is preliminary data.</text>
</comment>
<dbReference type="SUPFAM" id="SSF51126">
    <property type="entry name" value="Pectin lyase-like"/>
    <property type="match status" value="1"/>
</dbReference>
<proteinExistence type="predicted"/>
<feature type="non-terminal residue" evidence="2">
    <location>
        <position position="1"/>
    </location>
</feature>
<dbReference type="EMBL" id="AJWY01012656">
    <property type="protein sequence ID" value="EKC49329.1"/>
    <property type="molecule type" value="Genomic_DNA"/>
</dbReference>
<evidence type="ECO:0000313" key="2">
    <source>
        <dbReference type="EMBL" id="EKC49329.1"/>
    </source>
</evidence>
<organism evidence="2">
    <name type="scientific">human gut metagenome</name>
    <dbReference type="NCBI Taxonomy" id="408170"/>
    <lineage>
        <taxon>unclassified sequences</taxon>
        <taxon>metagenomes</taxon>
        <taxon>organismal metagenomes</taxon>
    </lineage>
</organism>
<evidence type="ECO:0000259" key="1">
    <source>
        <dbReference type="Pfam" id="PF16318"/>
    </source>
</evidence>
<dbReference type="AlphaFoldDB" id="K1S1R9"/>